<dbReference type="InterPro" id="IPR037673">
    <property type="entry name" value="MSC/AndL"/>
</dbReference>
<evidence type="ECO:0000313" key="11">
    <source>
        <dbReference type="EMBL" id="GAA3536156.1"/>
    </source>
</evidence>
<evidence type="ECO:0000256" key="10">
    <source>
        <dbReference type="HAMAP-Rule" id="MF_00115"/>
    </source>
</evidence>
<accession>A0ABP6VN82</accession>
<dbReference type="Proteomes" id="UP001500795">
    <property type="component" value="Unassembled WGS sequence"/>
</dbReference>
<keyword evidence="12" id="KW-1185">Reference proteome</keyword>
<keyword evidence="8 10" id="KW-0472">Membrane</keyword>
<dbReference type="Gene3D" id="1.10.1200.120">
    <property type="entry name" value="Large-conductance mechanosensitive channel, MscL, domain 1"/>
    <property type="match status" value="1"/>
</dbReference>
<protein>
    <recommendedName>
        <fullName evidence="10">Large-conductance mechanosensitive channel</fullName>
    </recommendedName>
</protein>
<dbReference type="NCBIfam" id="NF001843">
    <property type="entry name" value="PRK00567.1-4"/>
    <property type="match status" value="1"/>
</dbReference>
<evidence type="ECO:0000256" key="9">
    <source>
        <dbReference type="ARBA" id="ARBA00023303"/>
    </source>
</evidence>
<evidence type="ECO:0000256" key="1">
    <source>
        <dbReference type="ARBA" id="ARBA00004651"/>
    </source>
</evidence>
<dbReference type="NCBIfam" id="TIGR00220">
    <property type="entry name" value="mscL"/>
    <property type="match status" value="1"/>
</dbReference>
<keyword evidence="3 10" id="KW-0813">Transport</keyword>
<evidence type="ECO:0000256" key="7">
    <source>
        <dbReference type="ARBA" id="ARBA00023065"/>
    </source>
</evidence>
<dbReference type="Pfam" id="PF01741">
    <property type="entry name" value="MscL"/>
    <property type="match status" value="1"/>
</dbReference>
<dbReference type="InterPro" id="IPR019823">
    <property type="entry name" value="Mechanosensitive_channel_CS"/>
</dbReference>
<evidence type="ECO:0000256" key="6">
    <source>
        <dbReference type="ARBA" id="ARBA00022989"/>
    </source>
</evidence>
<reference evidence="12" key="1">
    <citation type="journal article" date="2019" name="Int. J. Syst. Evol. Microbiol.">
        <title>The Global Catalogue of Microorganisms (GCM) 10K type strain sequencing project: providing services to taxonomists for standard genome sequencing and annotation.</title>
        <authorList>
            <consortium name="The Broad Institute Genomics Platform"/>
            <consortium name="The Broad Institute Genome Sequencing Center for Infectious Disease"/>
            <person name="Wu L."/>
            <person name="Ma J."/>
        </authorList>
    </citation>
    <scope>NUCLEOTIDE SEQUENCE [LARGE SCALE GENOMIC DNA]</scope>
    <source>
        <strain evidence="12">JCM 17110</strain>
    </source>
</reference>
<dbReference type="HAMAP" id="MF_00115">
    <property type="entry name" value="MscL"/>
    <property type="match status" value="1"/>
</dbReference>
<dbReference type="InterPro" id="IPR001185">
    <property type="entry name" value="MS_channel"/>
</dbReference>
<evidence type="ECO:0000256" key="5">
    <source>
        <dbReference type="ARBA" id="ARBA00022692"/>
    </source>
</evidence>
<organism evidence="11 12">
    <name type="scientific">Zobellella aerophila</name>
    <dbReference type="NCBI Taxonomy" id="870480"/>
    <lineage>
        <taxon>Bacteria</taxon>
        <taxon>Pseudomonadati</taxon>
        <taxon>Pseudomonadota</taxon>
        <taxon>Gammaproteobacteria</taxon>
        <taxon>Aeromonadales</taxon>
        <taxon>Aeromonadaceae</taxon>
        <taxon>Zobellella</taxon>
    </lineage>
</organism>
<comment type="subunit">
    <text evidence="10">Homopentamer.</text>
</comment>
<evidence type="ECO:0000256" key="3">
    <source>
        <dbReference type="ARBA" id="ARBA00022448"/>
    </source>
</evidence>
<dbReference type="NCBIfam" id="NF010557">
    <property type="entry name" value="PRK13952.1"/>
    <property type="match status" value="1"/>
</dbReference>
<comment type="similarity">
    <text evidence="2 10">Belongs to the MscL family.</text>
</comment>
<evidence type="ECO:0000313" key="12">
    <source>
        <dbReference type="Proteomes" id="UP001500795"/>
    </source>
</evidence>
<feature type="transmembrane region" description="Helical" evidence="10">
    <location>
        <begin position="26"/>
        <end position="45"/>
    </location>
</feature>
<evidence type="ECO:0000256" key="4">
    <source>
        <dbReference type="ARBA" id="ARBA00022475"/>
    </source>
</evidence>
<name>A0ABP6VN82_9GAMM</name>
<keyword evidence="6 10" id="KW-1133">Transmembrane helix</keyword>
<dbReference type="SUPFAM" id="SSF81330">
    <property type="entry name" value="Gated mechanosensitive channel"/>
    <property type="match status" value="1"/>
</dbReference>
<feature type="transmembrane region" description="Helical" evidence="10">
    <location>
        <begin position="57"/>
        <end position="77"/>
    </location>
</feature>
<comment type="subcellular location">
    <subcellularLocation>
        <location evidence="10">Cell inner membrane</location>
        <topology evidence="10">Multi-pass membrane protein</topology>
    </subcellularLocation>
    <subcellularLocation>
        <location evidence="1">Cell membrane</location>
        <topology evidence="1">Multi-pass membrane protein</topology>
    </subcellularLocation>
</comment>
<dbReference type="EMBL" id="BAABCX010000001">
    <property type="protein sequence ID" value="GAA3536156.1"/>
    <property type="molecule type" value="Genomic_DNA"/>
</dbReference>
<evidence type="ECO:0000256" key="2">
    <source>
        <dbReference type="ARBA" id="ARBA00007254"/>
    </source>
</evidence>
<dbReference type="PANTHER" id="PTHR30266">
    <property type="entry name" value="MECHANOSENSITIVE CHANNEL MSCL"/>
    <property type="match status" value="1"/>
</dbReference>
<dbReference type="PROSITE" id="PS01327">
    <property type="entry name" value="MSCL"/>
    <property type="match status" value="1"/>
</dbReference>
<keyword evidence="10" id="KW-0997">Cell inner membrane</keyword>
<keyword evidence="9 10" id="KW-0407">Ion channel</keyword>
<evidence type="ECO:0000256" key="8">
    <source>
        <dbReference type="ARBA" id="ARBA00023136"/>
    </source>
</evidence>
<gene>
    <name evidence="10 11" type="primary">mscL</name>
    <name evidence="11" type="ORF">GCM10022394_14690</name>
</gene>
<proteinExistence type="inferred from homology"/>
<comment type="caution">
    <text evidence="11">The sequence shown here is derived from an EMBL/GenBank/DDBJ whole genome shotgun (WGS) entry which is preliminary data.</text>
</comment>
<dbReference type="PANTHER" id="PTHR30266:SF2">
    <property type="entry name" value="LARGE-CONDUCTANCE MECHANOSENSITIVE CHANNEL"/>
    <property type="match status" value="1"/>
</dbReference>
<keyword evidence="4 10" id="KW-1003">Cell membrane</keyword>
<keyword evidence="5 10" id="KW-0812">Transmembrane</keyword>
<dbReference type="PRINTS" id="PR01264">
    <property type="entry name" value="MECHCHANNEL"/>
</dbReference>
<dbReference type="InterPro" id="IPR036019">
    <property type="entry name" value="MscL_channel"/>
</dbReference>
<comment type="function">
    <text evidence="10">Channel that opens in response to stretch forces in the membrane lipid bilayer. May participate in the regulation of osmotic pressure changes within the cell.</text>
</comment>
<sequence>MPPNIELALYTEMEQKMSLLTEFKEFAVKGNVVDMAVGIIIGAAFGKIVTSLVNDVIMPPIGVLIGGVDFSDLGIVLQDAAGETPAVTLSYGLFIQTVLDFTIVAFAIFMVIKTLNKLKRKEEATAAAPPAPSKEELLLTEIRDLLKQQQ</sequence>
<keyword evidence="7 10" id="KW-0406">Ion transport</keyword>
<feature type="transmembrane region" description="Helical" evidence="10">
    <location>
        <begin position="89"/>
        <end position="112"/>
    </location>
</feature>